<evidence type="ECO:0000313" key="1">
    <source>
        <dbReference type="EMBL" id="WDR03072.1"/>
    </source>
</evidence>
<evidence type="ECO:0000313" key="2">
    <source>
        <dbReference type="Proteomes" id="UP001220530"/>
    </source>
</evidence>
<dbReference type="Proteomes" id="UP001220530">
    <property type="component" value="Chromosome"/>
</dbReference>
<dbReference type="Gene3D" id="3.20.20.70">
    <property type="entry name" value="Aldolase class I"/>
    <property type="match status" value="1"/>
</dbReference>
<proteinExistence type="predicted"/>
<keyword evidence="2" id="KW-1185">Reference proteome</keyword>
<dbReference type="InterPro" id="IPR013785">
    <property type="entry name" value="Aldolase_TIM"/>
</dbReference>
<organism evidence="1 2">
    <name type="scientific">Devosia algicola</name>
    <dbReference type="NCBI Taxonomy" id="3026418"/>
    <lineage>
        <taxon>Bacteria</taxon>
        <taxon>Pseudomonadati</taxon>
        <taxon>Pseudomonadota</taxon>
        <taxon>Alphaproteobacteria</taxon>
        <taxon>Hyphomicrobiales</taxon>
        <taxon>Devosiaceae</taxon>
        <taxon>Devosia</taxon>
    </lineage>
</organism>
<sequence>MSRGAQPDERGDIAFRLRIAMLGSLGISAPVSQWSEAEIETAARHVDFYKQHVRPRINNADQYQLTAAPPLDGNGDWAAIWYADKDTNGGVGFFFRLIGSPAQRFRLAGLSPAQAL</sequence>
<protein>
    <submittedName>
        <fullName evidence="1">Uncharacterized protein</fullName>
    </submittedName>
</protein>
<dbReference type="EMBL" id="CP118246">
    <property type="protein sequence ID" value="WDR03072.1"/>
    <property type="molecule type" value="Genomic_DNA"/>
</dbReference>
<dbReference type="RefSeq" id="WP_282219474.1">
    <property type="nucleotide sequence ID" value="NZ_CP118246.1"/>
</dbReference>
<gene>
    <name evidence="1" type="ORF">PSQ19_02390</name>
</gene>
<name>A0ABY7YPG1_9HYPH</name>
<reference evidence="1 2" key="1">
    <citation type="submission" date="2023-02" db="EMBL/GenBank/DDBJ databases">
        <title>Devosia algicola sp. nov., isolated from the phycosphere of marine algae.</title>
        <authorList>
            <person name="Kim J.M."/>
            <person name="Lee J.K."/>
            <person name="Choi B.J."/>
            <person name="Bayburt H."/>
            <person name="Jeon C.O."/>
        </authorList>
    </citation>
    <scope>NUCLEOTIDE SEQUENCE [LARGE SCALE GENOMIC DNA]</scope>
    <source>
        <strain evidence="1 2">G20-9</strain>
    </source>
</reference>
<accession>A0ABY7YPG1</accession>